<dbReference type="Proteomes" id="UP000419017">
    <property type="component" value="Unassembled WGS sequence"/>
</dbReference>
<gene>
    <name evidence="1" type="ORF">OMES3154_01182</name>
</gene>
<proteinExistence type="predicted"/>
<sequence>MQGYDTNNVFKVIVDIAVDKTTTIGMHPFINTKTLNIKYSDFEKFLKKYNHDIEYIDL</sequence>
<accession>A0A6I8M8P4</accession>
<organism evidence="1 2">
    <name type="scientific">Oceanivirga miroungae</name>
    <dbReference type="NCBI Taxonomy" id="1130046"/>
    <lineage>
        <taxon>Bacteria</taxon>
        <taxon>Fusobacteriati</taxon>
        <taxon>Fusobacteriota</taxon>
        <taxon>Fusobacteriia</taxon>
        <taxon>Fusobacteriales</taxon>
        <taxon>Leptotrichiaceae</taxon>
        <taxon>Oceanivirga</taxon>
    </lineage>
</organism>
<reference evidence="1 2" key="1">
    <citation type="submission" date="2019-10" db="EMBL/GenBank/DDBJ databases">
        <authorList>
            <person name="Blom J."/>
        </authorList>
    </citation>
    <scope>NUCLEOTIDE SEQUENCE [LARGE SCALE GENOMIC DNA]</scope>
    <source>
        <strain evidence="1 2">ES3154-GLU</strain>
    </source>
</reference>
<dbReference type="AlphaFoldDB" id="A0A6I8M8P4"/>
<evidence type="ECO:0000313" key="2">
    <source>
        <dbReference type="Proteomes" id="UP000419017"/>
    </source>
</evidence>
<keyword evidence="2" id="KW-1185">Reference proteome</keyword>
<dbReference type="EMBL" id="CABWIB010000001">
    <property type="protein sequence ID" value="VWL85896.1"/>
    <property type="molecule type" value="Genomic_DNA"/>
</dbReference>
<evidence type="ECO:0000313" key="1">
    <source>
        <dbReference type="EMBL" id="VWL85896.1"/>
    </source>
</evidence>
<name>A0A6I8M8P4_9FUSO</name>
<dbReference type="SUPFAM" id="SSF55826">
    <property type="entry name" value="YbaK/ProRS associated domain"/>
    <property type="match status" value="1"/>
</dbReference>
<dbReference type="InterPro" id="IPR036754">
    <property type="entry name" value="YbaK/aa-tRNA-synt-asso_dom_sf"/>
</dbReference>
<dbReference type="GO" id="GO:0002161">
    <property type="term" value="F:aminoacyl-tRNA deacylase activity"/>
    <property type="evidence" value="ECO:0007669"/>
    <property type="project" value="InterPro"/>
</dbReference>
<dbReference type="Gene3D" id="3.90.960.10">
    <property type="entry name" value="YbaK/aminoacyl-tRNA synthetase-associated domain"/>
    <property type="match status" value="1"/>
</dbReference>
<protein>
    <submittedName>
        <fullName evidence="1">Uncharacterized protein</fullName>
    </submittedName>
</protein>
<dbReference type="RefSeq" id="WP_197271527.1">
    <property type="nucleotide sequence ID" value="NZ_CABWIB010000001.1"/>
</dbReference>